<comment type="caution">
    <text evidence="1">The sequence shown here is derived from an EMBL/GenBank/DDBJ whole genome shotgun (WGS) entry which is preliminary data.</text>
</comment>
<evidence type="ECO:0000313" key="2">
    <source>
        <dbReference type="Proteomes" id="UP000179807"/>
    </source>
</evidence>
<dbReference type="EMBL" id="MLAK01000726">
    <property type="protein sequence ID" value="OHT06439.1"/>
    <property type="molecule type" value="Genomic_DNA"/>
</dbReference>
<protein>
    <submittedName>
        <fullName evidence="1">F5/8 type C domain containing protein</fullName>
    </submittedName>
</protein>
<keyword evidence="2" id="KW-1185">Reference proteome</keyword>
<dbReference type="RefSeq" id="XP_068359575.1">
    <property type="nucleotide sequence ID" value="XM_068504431.1"/>
</dbReference>
<dbReference type="Proteomes" id="UP000179807">
    <property type="component" value="Unassembled WGS sequence"/>
</dbReference>
<sequence>MTKIVAQFNESNPFQGLFHMMSKKGGMNPHATGEIRITSTGTSPTSVKQPHDIILSLGRGDWMSNNVPGSFIQFDFRKYQLNPTHYSLKFYSGLPNNRLKGWALEGSIDGSRWFCLDEYHLCRNFLESQITLGLFSDIPVRFLRIFQIGKNIAGNNILVLNQVEFFGELIYNPNAPLHIQSSGFM</sequence>
<organism evidence="1 2">
    <name type="scientific">Tritrichomonas foetus</name>
    <dbReference type="NCBI Taxonomy" id="1144522"/>
    <lineage>
        <taxon>Eukaryota</taxon>
        <taxon>Metamonada</taxon>
        <taxon>Parabasalia</taxon>
        <taxon>Tritrichomonadida</taxon>
        <taxon>Tritrichomonadidae</taxon>
        <taxon>Tritrichomonas</taxon>
    </lineage>
</organism>
<dbReference type="OrthoDB" id="5986263at2759"/>
<dbReference type="SUPFAM" id="SSF49785">
    <property type="entry name" value="Galactose-binding domain-like"/>
    <property type="match status" value="1"/>
</dbReference>
<dbReference type="GeneID" id="94839135"/>
<dbReference type="AlphaFoldDB" id="A0A1J4K4W7"/>
<evidence type="ECO:0000313" key="1">
    <source>
        <dbReference type="EMBL" id="OHT06439.1"/>
    </source>
</evidence>
<reference evidence="1" key="1">
    <citation type="submission" date="2016-10" db="EMBL/GenBank/DDBJ databases">
        <authorList>
            <person name="Benchimol M."/>
            <person name="Almeida L.G."/>
            <person name="Vasconcelos A.T."/>
            <person name="Perreira-Neves A."/>
            <person name="Rosa I.A."/>
            <person name="Tasca T."/>
            <person name="Bogo M.R."/>
            <person name="de Souza W."/>
        </authorList>
    </citation>
    <scope>NUCLEOTIDE SEQUENCE [LARGE SCALE GENOMIC DNA]</scope>
    <source>
        <strain evidence="1">K</strain>
    </source>
</reference>
<name>A0A1J4K4W7_9EUKA</name>
<accession>A0A1J4K4W7</accession>
<gene>
    <name evidence="1" type="ORF">TRFO_25553</name>
</gene>
<dbReference type="VEuPathDB" id="TrichDB:TRFO_25553"/>
<dbReference type="InterPro" id="IPR008979">
    <property type="entry name" value="Galactose-bd-like_sf"/>
</dbReference>
<proteinExistence type="predicted"/>